<dbReference type="Proteomes" id="UP000187455">
    <property type="component" value="Unassembled WGS sequence"/>
</dbReference>
<accession>A0A1R0GYC2</accession>
<organism evidence="1 2">
    <name type="scientific">Smittium mucronatum</name>
    <dbReference type="NCBI Taxonomy" id="133383"/>
    <lineage>
        <taxon>Eukaryota</taxon>
        <taxon>Fungi</taxon>
        <taxon>Fungi incertae sedis</taxon>
        <taxon>Zoopagomycota</taxon>
        <taxon>Kickxellomycotina</taxon>
        <taxon>Harpellomycetes</taxon>
        <taxon>Harpellales</taxon>
        <taxon>Legeriomycetaceae</taxon>
        <taxon>Smittium</taxon>
    </lineage>
</organism>
<evidence type="ECO:0000313" key="1">
    <source>
        <dbReference type="EMBL" id="OLY81901.1"/>
    </source>
</evidence>
<evidence type="ECO:0000313" key="2">
    <source>
        <dbReference type="Proteomes" id="UP000187455"/>
    </source>
</evidence>
<sequence>MGEIFRFLSKKLLKPEADAPLVSVLSPFIVSKYLPETNERGAVQVAVLDDKGIPLTISCGICWPDWAALGSKFVIWIFTYFGNDDSSACG</sequence>
<dbReference type="AlphaFoldDB" id="A0A1R0GYC2"/>
<protein>
    <submittedName>
        <fullName evidence="1">Uncharacterized protein</fullName>
    </submittedName>
</protein>
<keyword evidence="2" id="KW-1185">Reference proteome</keyword>
<dbReference type="EMBL" id="LSSL01002088">
    <property type="protein sequence ID" value="OLY81901.1"/>
    <property type="molecule type" value="Genomic_DNA"/>
</dbReference>
<name>A0A1R0GYC2_9FUNG</name>
<proteinExistence type="predicted"/>
<gene>
    <name evidence="1" type="ORF">AYI68_g3985</name>
</gene>
<comment type="caution">
    <text evidence="1">The sequence shown here is derived from an EMBL/GenBank/DDBJ whole genome shotgun (WGS) entry which is preliminary data.</text>
</comment>
<reference evidence="1 2" key="1">
    <citation type="journal article" date="2016" name="Mol. Biol. Evol.">
        <title>Genome-Wide Survey of Gut Fungi (Harpellales) Reveals the First Horizontally Transferred Ubiquitin Gene from a Mosquito Host.</title>
        <authorList>
            <person name="Wang Y."/>
            <person name="White M.M."/>
            <person name="Kvist S."/>
            <person name="Moncalvo J.M."/>
        </authorList>
    </citation>
    <scope>NUCLEOTIDE SEQUENCE [LARGE SCALE GENOMIC DNA]</scope>
    <source>
        <strain evidence="1 2">ALG-7-W6</strain>
    </source>
</reference>